<feature type="non-terminal residue" evidence="7">
    <location>
        <position position="1"/>
    </location>
</feature>
<evidence type="ECO:0000256" key="5">
    <source>
        <dbReference type="ARBA" id="ARBA00022729"/>
    </source>
</evidence>
<keyword evidence="8" id="KW-1185">Reference proteome</keyword>
<organism evidence="7 8">
    <name type="scientific">Halocaridina rubra</name>
    <name type="common">Hawaiian red shrimp</name>
    <dbReference type="NCBI Taxonomy" id="373956"/>
    <lineage>
        <taxon>Eukaryota</taxon>
        <taxon>Metazoa</taxon>
        <taxon>Ecdysozoa</taxon>
        <taxon>Arthropoda</taxon>
        <taxon>Crustacea</taxon>
        <taxon>Multicrustacea</taxon>
        <taxon>Malacostraca</taxon>
        <taxon>Eumalacostraca</taxon>
        <taxon>Eucarida</taxon>
        <taxon>Decapoda</taxon>
        <taxon>Pleocyemata</taxon>
        <taxon>Caridea</taxon>
        <taxon>Atyoidea</taxon>
        <taxon>Atyidae</taxon>
        <taxon>Halocaridina</taxon>
    </lineage>
</organism>
<dbReference type="InterPro" id="IPR010475">
    <property type="entry name" value="AKH/RPCH_hormone"/>
</dbReference>
<keyword evidence="5 6" id="KW-0732">Signal</keyword>
<feature type="chain" id="PRO_5043025879" description="Red pigment-concentrating hormone" evidence="6">
    <location>
        <begin position="21"/>
        <end position="93"/>
    </location>
</feature>
<proteinExistence type="predicted"/>
<dbReference type="PROSITE" id="PS00256">
    <property type="entry name" value="AKH"/>
    <property type="match status" value="1"/>
</dbReference>
<dbReference type="EMBL" id="JAXCGZ010013309">
    <property type="protein sequence ID" value="KAK7072900.1"/>
    <property type="molecule type" value="Genomic_DNA"/>
</dbReference>
<evidence type="ECO:0008006" key="9">
    <source>
        <dbReference type="Google" id="ProtNLM"/>
    </source>
</evidence>
<feature type="signal peptide" evidence="6">
    <location>
        <begin position="1"/>
        <end position="20"/>
    </location>
</feature>
<comment type="subcellular location">
    <subcellularLocation>
        <location evidence="2">Secreted</location>
    </subcellularLocation>
</comment>
<dbReference type="Proteomes" id="UP001381693">
    <property type="component" value="Unassembled WGS sequence"/>
</dbReference>
<comment type="caution">
    <text evidence="7">The sequence shown here is derived from an EMBL/GenBank/DDBJ whole genome shotgun (WGS) entry which is preliminary data.</text>
</comment>
<evidence type="ECO:0000256" key="4">
    <source>
        <dbReference type="ARBA" id="ARBA00022525"/>
    </source>
</evidence>
<gene>
    <name evidence="7" type="ORF">SK128_017791</name>
</gene>
<dbReference type="AlphaFoldDB" id="A0AAN8WV60"/>
<keyword evidence="3" id="KW-0608">Pigment</keyword>
<dbReference type="InterPro" id="IPR002047">
    <property type="entry name" value="Adipokinetic_hormone_CS"/>
</dbReference>
<evidence type="ECO:0000256" key="6">
    <source>
        <dbReference type="SAM" id="SignalP"/>
    </source>
</evidence>
<name>A0AAN8WV60_HALRR</name>
<protein>
    <recommendedName>
        <fullName evidence="9">Red pigment-concentrating hormone</fullName>
    </recommendedName>
</protein>
<dbReference type="GO" id="GO:0005576">
    <property type="term" value="C:extracellular region"/>
    <property type="evidence" value="ECO:0007669"/>
    <property type="project" value="UniProtKB-SubCell"/>
</dbReference>
<evidence type="ECO:0000256" key="2">
    <source>
        <dbReference type="ARBA" id="ARBA00004613"/>
    </source>
</evidence>
<dbReference type="GO" id="GO:0005179">
    <property type="term" value="F:hormone activity"/>
    <property type="evidence" value="ECO:0007669"/>
    <property type="project" value="InterPro"/>
</dbReference>
<evidence type="ECO:0000313" key="8">
    <source>
        <dbReference type="Proteomes" id="UP001381693"/>
    </source>
</evidence>
<reference evidence="7 8" key="1">
    <citation type="submission" date="2023-11" db="EMBL/GenBank/DDBJ databases">
        <title>Halocaridina rubra genome assembly.</title>
        <authorList>
            <person name="Smith C."/>
        </authorList>
    </citation>
    <scope>NUCLEOTIDE SEQUENCE [LARGE SCALE GENOMIC DNA]</scope>
    <source>
        <strain evidence="7">EP-1</strain>
        <tissue evidence="7">Whole</tissue>
    </source>
</reference>
<evidence type="ECO:0000256" key="3">
    <source>
        <dbReference type="ARBA" id="ARBA00022474"/>
    </source>
</evidence>
<accession>A0AAN8WV60</accession>
<sequence>VRSGVTLSLVMLVAVSCISAQLNFSPGWGKRATVAAGGEGAPLHGAAGVALPVTPLRGDSCATIPISTVMHIYKLIKREASRLVQCQDEEYLA</sequence>
<comment type="function">
    <text evidence="1">This hormone adapts the animal to light backgrounds by stimulating concentration of the pigment of its red body-chromatophores.</text>
</comment>
<dbReference type="Pfam" id="PF06377">
    <property type="entry name" value="Adipokin_hormo"/>
    <property type="match status" value="1"/>
</dbReference>
<dbReference type="GO" id="GO:0031409">
    <property type="term" value="F:pigment binding"/>
    <property type="evidence" value="ECO:0007669"/>
    <property type="project" value="UniProtKB-KW"/>
</dbReference>
<evidence type="ECO:0000313" key="7">
    <source>
        <dbReference type="EMBL" id="KAK7072900.1"/>
    </source>
</evidence>
<evidence type="ECO:0000256" key="1">
    <source>
        <dbReference type="ARBA" id="ARBA00002463"/>
    </source>
</evidence>
<keyword evidence="4" id="KW-0964">Secreted</keyword>